<feature type="transmembrane region" description="Helical" evidence="1">
    <location>
        <begin position="42"/>
        <end position="63"/>
    </location>
</feature>
<keyword evidence="1" id="KW-0472">Membrane</keyword>
<gene>
    <name evidence="2" type="ORF">DFH08DRAFT_897640</name>
</gene>
<name>A0AAD7ECV4_9AGAR</name>
<keyword evidence="1" id="KW-1133">Transmembrane helix</keyword>
<comment type="caution">
    <text evidence="2">The sequence shown here is derived from an EMBL/GenBank/DDBJ whole genome shotgun (WGS) entry which is preliminary data.</text>
</comment>
<organism evidence="2 3">
    <name type="scientific">Mycena albidolilacea</name>
    <dbReference type="NCBI Taxonomy" id="1033008"/>
    <lineage>
        <taxon>Eukaryota</taxon>
        <taxon>Fungi</taxon>
        <taxon>Dikarya</taxon>
        <taxon>Basidiomycota</taxon>
        <taxon>Agaricomycotina</taxon>
        <taxon>Agaricomycetes</taxon>
        <taxon>Agaricomycetidae</taxon>
        <taxon>Agaricales</taxon>
        <taxon>Marasmiineae</taxon>
        <taxon>Mycenaceae</taxon>
        <taxon>Mycena</taxon>
    </lineage>
</organism>
<accession>A0AAD7ECV4</accession>
<dbReference type="EMBL" id="JARIHO010000075">
    <property type="protein sequence ID" value="KAJ7311447.1"/>
    <property type="molecule type" value="Genomic_DNA"/>
</dbReference>
<dbReference type="Proteomes" id="UP001218218">
    <property type="component" value="Unassembled WGS sequence"/>
</dbReference>
<evidence type="ECO:0000256" key="1">
    <source>
        <dbReference type="SAM" id="Phobius"/>
    </source>
</evidence>
<dbReference type="AlphaFoldDB" id="A0AAD7ECV4"/>
<sequence length="80" mass="8743">MLAVFTVVGLSSFSSASPRPLPIIFDASTRGLERAPFLLCCYAAISIPITAFVWNVVFVGLVWSPEPGEEPSFLGNQKYY</sequence>
<evidence type="ECO:0000313" key="3">
    <source>
        <dbReference type="Proteomes" id="UP001218218"/>
    </source>
</evidence>
<proteinExistence type="predicted"/>
<evidence type="ECO:0000313" key="2">
    <source>
        <dbReference type="EMBL" id="KAJ7311447.1"/>
    </source>
</evidence>
<protein>
    <submittedName>
        <fullName evidence="2">Uncharacterized protein</fullName>
    </submittedName>
</protein>
<reference evidence="2" key="1">
    <citation type="submission" date="2023-03" db="EMBL/GenBank/DDBJ databases">
        <title>Massive genome expansion in bonnet fungi (Mycena s.s.) driven by repeated elements and novel gene families across ecological guilds.</title>
        <authorList>
            <consortium name="Lawrence Berkeley National Laboratory"/>
            <person name="Harder C.B."/>
            <person name="Miyauchi S."/>
            <person name="Viragh M."/>
            <person name="Kuo A."/>
            <person name="Thoen E."/>
            <person name="Andreopoulos B."/>
            <person name="Lu D."/>
            <person name="Skrede I."/>
            <person name="Drula E."/>
            <person name="Henrissat B."/>
            <person name="Morin E."/>
            <person name="Kohler A."/>
            <person name="Barry K."/>
            <person name="LaButti K."/>
            <person name="Morin E."/>
            <person name="Salamov A."/>
            <person name="Lipzen A."/>
            <person name="Mereny Z."/>
            <person name="Hegedus B."/>
            <person name="Baldrian P."/>
            <person name="Stursova M."/>
            <person name="Weitz H."/>
            <person name="Taylor A."/>
            <person name="Grigoriev I.V."/>
            <person name="Nagy L.G."/>
            <person name="Martin F."/>
            <person name="Kauserud H."/>
        </authorList>
    </citation>
    <scope>NUCLEOTIDE SEQUENCE</scope>
    <source>
        <strain evidence="2">CBHHK002</strain>
    </source>
</reference>
<keyword evidence="3" id="KW-1185">Reference proteome</keyword>
<keyword evidence="1" id="KW-0812">Transmembrane</keyword>